<organism evidence="1">
    <name type="scientific">Octopus bimaculoides</name>
    <name type="common">California two-spotted octopus</name>
    <dbReference type="NCBI Taxonomy" id="37653"/>
    <lineage>
        <taxon>Eukaryota</taxon>
        <taxon>Metazoa</taxon>
        <taxon>Spiralia</taxon>
        <taxon>Lophotrochozoa</taxon>
        <taxon>Mollusca</taxon>
        <taxon>Cephalopoda</taxon>
        <taxon>Coleoidea</taxon>
        <taxon>Octopodiformes</taxon>
        <taxon>Octopoda</taxon>
        <taxon>Incirrata</taxon>
        <taxon>Octopodidae</taxon>
        <taxon>Octopus</taxon>
    </lineage>
</organism>
<dbReference type="AlphaFoldDB" id="A0A0L8G648"/>
<sequence length="51" mass="6064">MFCVCGFHMRRCNFPLLFFPARSFDGFCSLVCNFFGFCCFHKCCTPRLFCR</sequence>
<proteinExistence type="predicted"/>
<name>A0A0L8G648_OCTBM</name>
<reference evidence="1" key="1">
    <citation type="submission" date="2015-07" db="EMBL/GenBank/DDBJ databases">
        <title>MeaNS - Measles Nucleotide Surveillance Program.</title>
        <authorList>
            <person name="Tran T."/>
            <person name="Druce J."/>
        </authorList>
    </citation>
    <scope>NUCLEOTIDE SEQUENCE</scope>
    <source>
        <strain evidence="1">UCB-OBI-ISO-001</strain>
        <tissue evidence="1">Gonad</tissue>
    </source>
</reference>
<evidence type="ECO:0000313" key="1">
    <source>
        <dbReference type="EMBL" id="KOF72507.1"/>
    </source>
</evidence>
<protein>
    <submittedName>
        <fullName evidence="1">Uncharacterized protein</fullName>
    </submittedName>
</protein>
<dbReference type="EMBL" id="KQ423631">
    <property type="protein sequence ID" value="KOF72507.1"/>
    <property type="molecule type" value="Genomic_DNA"/>
</dbReference>
<gene>
    <name evidence="1" type="ORF">OCBIM_22039354mg</name>
</gene>
<accession>A0A0L8G648</accession>